<dbReference type="GO" id="GO:0005930">
    <property type="term" value="C:axoneme"/>
    <property type="evidence" value="ECO:0007669"/>
    <property type="project" value="UniProtKB-SubCell"/>
</dbReference>
<comment type="caution">
    <text evidence="4">The sequence shown here is derived from an EMBL/GenBank/DDBJ whole genome shotgun (WGS) entry which is preliminary data.</text>
</comment>
<gene>
    <name evidence="4" type="ORF">OSTQU699_LOCUS6551</name>
</gene>
<proteinExistence type="predicted"/>
<keyword evidence="5" id="KW-1185">Reference proteome</keyword>
<dbReference type="Gene3D" id="1.20.1280.50">
    <property type="match status" value="1"/>
</dbReference>
<dbReference type="PANTHER" id="PTHR48057:SF7">
    <property type="entry name" value="LEUCINE-RICH REPEAT SERINE_THREONINE-PROTEIN KINASE 1"/>
    <property type="match status" value="1"/>
</dbReference>
<evidence type="ECO:0000256" key="1">
    <source>
        <dbReference type="ARBA" id="ARBA00004430"/>
    </source>
</evidence>
<dbReference type="Gene3D" id="3.80.10.10">
    <property type="entry name" value="Ribonuclease Inhibitor"/>
    <property type="match status" value="2"/>
</dbReference>
<comment type="subcellular location">
    <subcellularLocation>
        <location evidence="1">Cytoplasm</location>
        <location evidence="1">Cytoskeleton</location>
        <location evidence="1">Cilium axoneme</location>
    </subcellularLocation>
</comment>
<dbReference type="InterPro" id="IPR052595">
    <property type="entry name" value="LRRC69/RLP"/>
</dbReference>
<accession>A0A8S1J4S8</accession>
<feature type="region of interest" description="Disordered" evidence="2">
    <location>
        <begin position="1"/>
        <end position="31"/>
    </location>
</feature>
<dbReference type="OrthoDB" id="545484at2759"/>
<feature type="domain" description="F-box" evidence="3">
    <location>
        <begin position="31"/>
        <end position="79"/>
    </location>
</feature>
<dbReference type="PROSITE" id="PS50181">
    <property type="entry name" value="FBOX"/>
    <property type="match status" value="1"/>
</dbReference>
<evidence type="ECO:0000259" key="3">
    <source>
        <dbReference type="PROSITE" id="PS50181"/>
    </source>
</evidence>
<feature type="compositionally biased region" description="Basic and acidic residues" evidence="2">
    <location>
        <begin position="19"/>
        <end position="29"/>
    </location>
</feature>
<name>A0A8S1J4S8_9CHLO</name>
<dbReference type="Proteomes" id="UP000708148">
    <property type="component" value="Unassembled WGS sequence"/>
</dbReference>
<dbReference type="SUPFAM" id="SSF81383">
    <property type="entry name" value="F-box domain"/>
    <property type="match status" value="1"/>
</dbReference>
<evidence type="ECO:0000313" key="4">
    <source>
        <dbReference type="EMBL" id="CAD7701192.1"/>
    </source>
</evidence>
<dbReference type="InterPro" id="IPR032675">
    <property type="entry name" value="LRR_dom_sf"/>
</dbReference>
<organism evidence="4 5">
    <name type="scientific">Ostreobium quekettii</name>
    <dbReference type="NCBI Taxonomy" id="121088"/>
    <lineage>
        <taxon>Eukaryota</taxon>
        <taxon>Viridiplantae</taxon>
        <taxon>Chlorophyta</taxon>
        <taxon>core chlorophytes</taxon>
        <taxon>Ulvophyceae</taxon>
        <taxon>TCBD clade</taxon>
        <taxon>Bryopsidales</taxon>
        <taxon>Ostreobineae</taxon>
        <taxon>Ostreobiaceae</taxon>
        <taxon>Ostreobium</taxon>
    </lineage>
</organism>
<dbReference type="AlphaFoldDB" id="A0A8S1J4S8"/>
<dbReference type="SUPFAM" id="SSF52047">
    <property type="entry name" value="RNI-like"/>
    <property type="match status" value="1"/>
</dbReference>
<protein>
    <recommendedName>
        <fullName evidence="3">F-box domain-containing protein</fullName>
    </recommendedName>
</protein>
<sequence>MDRRSTKQKANGLHRQREKKLAGGDERPEPAVGVEAIPDAVLADIFELLPFEERRDTVPLVCKWWSRLTVSEPHIWKHCRWDGQERREDDDNSGEMSGTIDWPRVVEWFIARAEGVQTLQVSNFEFRFSPEVPTFSVLLALLCPSLRELRLVRCKMGRDSWMGLLCLQGLRRLDLLLNDRLMSWRSISHLSRLTNLDALHIEYVNRTFEYESDIPGPITVPFAQKLTTLRLKNFGDLKAIVPSWCFEKWRGMEMLDLCGTEVMSLTESISVLTNLAELHVWTQSKLPTEISRLTNLRMLSTRDTPSLGALCGMSRLRELEFNLNRAFESVEDLQVMSGLAMLTSLKFKWPGGYFPQELTGLSALRYLDLSDDSLSDLPSGPYLDNLTELDLSWNGFSQVPGVLWRASNLVRLSLAYNDELELGELAVDAILEMEDLLFLDIRFLEDKQWTQASFRNLVRLMEEKNDWLIVSADRTESIDEDEDF</sequence>
<dbReference type="PANTHER" id="PTHR48057">
    <property type="entry name" value="LEUCINE-RICH REPEAT SERINE/THREONINE-PROTEIN KINASE 1"/>
    <property type="match status" value="1"/>
</dbReference>
<dbReference type="InterPro" id="IPR001810">
    <property type="entry name" value="F-box_dom"/>
</dbReference>
<reference evidence="4" key="1">
    <citation type="submission" date="2020-12" db="EMBL/GenBank/DDBJ databases">
        <authorList>
            <person name="Iha C."/>
        </authorList>
    </citation>
    <scope>NUCLEOTIDE SEQUENCE</scope>
</reference>
<evidence type="ECO:0000256" key="2">
    <source>
        <dbReference type="SAM" id="MobiDB-lite"/>
    </source>
</evidence>
<evidence type="ECO:0000313" key="5">
    <source>
        <dbReference type="Proteomes" id="UP000708148"/>
    </source>
</evidence>
<dbReference type="InterPro" id="IPR036047">
    <property type="entry name" value="F-box-like_dom_sf"/>
</dbReference>
<dbReference type="EMBL" id="CAJHUC010001454">
    <property type="protein sequence ID" value="CAD7701192.1"/>
    <property type="molecule type" value="Genomic_DNA"/>
</dbReference>